<gene>
    <name evidence="3" type="ORF">SDC9_189235</name>
</gene>
<sequence>MLIDINTEQDYRREQREQTPSVSPELSAALTIQVREVGLDERAVRLLECIELEQSLQRGAARAEISYSNAWLLLNRLEEALGCRLVERKLGGATGGGSNLTEDGQAWVLRFRRLEQRLKEDLLIIQQNEFR</sequence>
<dbReference type="AlphaFoldDB" id="A0A645HS56"/>
<dbReference type="InterPro" id="IPR036388">
    <property type="entry name" value="WH-like_DNA-bd_sf"/>
</dbReference>
<dbReference type="GO" id="GO:0003700">
    <property type="term" value="F:DNA-binding transcription factor activity"/>
    <property type="evidence" value="ECO:0007669"/>
    <property type="project" value="InterPro"/>
</dbReference>
<evidence type="ECO:0000259" key="2">
    <source>
        <dbReference type="Pfam" id="PF00126"/>
    </source>
</evidence>
<dbReference type="PANTHER" id="PTHR30432:SF1">
    <property type="entry name" value="DNA-BINDING TRANSCRIPTIONAL DUAL REGULATOR MODE"/>
    <property type="match status" value="1"/>
</dbReference>
<comment type="caution">
    <text evidence="3">The sequence shown here is derived from an EMBL/GenBank/DDBJ whole genome shotgun (WGS) entry which is preliminary data.</text>
</comment>
<feature type="region of interest" description="Disordered" evidence="1">
    <location>
        <begin position="1"/>
        <end position="22"/>
    </location>
</feature>
<dbReference type="SUPFAM" id="SSF46785">
    <property type="entry name" value="Winged helix' DNA-binding domain"/>
    <property type="match status" value="1"/>
</dbReference>
<organism evidence="3">
    <name type="scientific">bioreactor metagenome</name>
    <dbReference type="NCBI Taxonomy" id="1076179"/>
    <lineage>
        <taxon>unclassified sequences</taxon>
        <taxon>metagenomes</taxon>
        <taxon>ecological metagenomes</taxon>
    </lineage>
</organism>
<dbReference type="InterPro" id="IPR036390">
    <property type="entry name" value="WH_DNA-bd_sf"/>
</dbReference>
<reference evidence="3" key="1">
    <citation type="submission" date="2019-08" db="EMBL/GenBank/DDBJ databases">
        <authorList>
            <person name="Kucharzyk K."/>
            <person name="Murdoch R.W."/>
            <person name="Higgins S."/>
            <person name="Loffler F."/>
        </authorList>
    </citation>
    <scope>NUCLEOTIDE SEQUENCE</scope>
</reference>
<proteinExistence type="predicted"/>
<accession>A0A645HS56</accession>
<feature type="domain" description="HTH lysR-type" evidence="2">
    <location>
        <begin position="42"/>
        <end position="105"/>
    </location>
</feature>
<dbReference type="InterPro" id="IPR051815">
    <property type="entry name" value="Molybdate_resp_trans_reg"/>
</dbReference>
<name>A0A645HS56_9ZZZZ</name>
<dbReference type="Gene3D" id="1.10.10.10">
    <property type="entry name" value="Winged helix-like DNA-binding domain superfamily/Winged helix DNA-binding domain"/>
    <property type="match status" value="1"/>
</dbReference>
<dbReference type="InterPro" id="IPR000847">
    <property type="entry name" value="LysR_HTH_N"/>
</dbReference>
<dbReference type="Pfam" id="PF00126">
    <property type="entry name" value="HTH_1"/>
    <property type="match status" value="1"/>
</dbReference>
<dbReference type="EMBL" id="VSSQ01098885">
    <property type="protein sequence ID" value="MPN41680.1"/>
    <property type="molecule type" value="Genomic_DNA"/>
</dbReference>
<evidence type="ECO:0000256" key="1">
    <source>
        <dbReference type="SAM" id="MobiDB-lite"/>
    </source>
</evidence>
<dbReference type="PANTHER" id="PTHR30432">
    <property type="entry name" value="TRANSCRIPTIONAL REGULATOR MODE"/>
    <property type="match status" value="1"/>
</dbReference>
<protein>
    <recommendedName>
        <fullName evidence="2">HTH lysR-type domain-containing protein</fullName>
    </recommendedName>
</protein>
<evidence type="ECO:0000313" key="3">
    <source>
        <dbReference type="EMBL" id="MPN41680.1"/>
    </source>
</evidence>